<name>A0A2G9HWA4_9LAMI</name>
<accession>A0A2G9HWA4</accession>
<dbReference type="OrthoDB" id="551907at2759"/>
<feature type="compositionally biased region" description="Basic and acidic residues" evidence="2">
    <location>
        <begin position="216"/>
        <end position="229"/>
    </location>
</feature>
<comment type="caution">
    <text evidence="3">The sequence shown here is derived from an EMBL/GenBank/DDBJ whole genome shotgun (WGS) entry which is preliminary data.</text>
</comment>
<organism evidence="3 4">
    <name type="scientific">Handroanthus impetiginosus</name>
    <dbReference type="NCBI Taxonomy" id="429701"/>
    <lineage>
        <taxon>Eukaryota</taxon>
        <taxon>Viridiplantae</taxon>
        <taxon>Streptophyta</taxon>
        <taxon>Embryophyta</taxon>
        <taxon>Tracheophyta</taxon>
        <taxon>Spermatophyta</taxon>
        <taxon>Magnoliopsida</taxon>
        <taxon>eudicotyledons</taxon>
        <taxon>Gunneridae</taxon>
        <taxon>Pentapetalae</taxon>
        <taxon>asterids</taxon>
        <taxon>lamiids</taxon>
        <taxon>Lamiales</taxon>
        <taxon>Bignoniaceae</taxon>
        <taxon>Crescentiina</taxon>
        <taxon>Tabebuia alliance</taxon>
        <taxon>Handroanthus</taxon>
    </lineage>
</organism>
<feature type="region of interest" description="Disordered" evidence="2">
    <location>
        <begin position="210"/>
        <end position="229"/>
    </location>
</feature>
<proteinExistence type="predicted"/>
<evidence type="ECO:0008006" key="5">
    <source>
        <dbReference type="Google" id="ProtNLM"/>
    </source>
</evidence>
<sequence length="229" mass="26441">MNVKGLSISHVKSHLQMYRSKKIDDPNQVISEQRLLFDAADRHIYNLSQLPMLQSSNQTSFSSLRYREALWGNQYSNSIYSPYTTSNIARNRPYENTNGCLSREYFSWKYLDNDQKNQRYWQNHIGTSSTNPYVSSKVPKQHSINPVLEEGSSNLKRKHSCEVNLDLNLSIKTSSTRENEIKKMKTTMLKDYDDGYVDSSLSLSLFSPSKGMDQINDPKMERSSLDLSL</sequence>
<dbReference type="Gene3D" id="1.10.10.60">
    <property type="entry name" value="Homeodomain-like"/>
    <property type="match status" value="1"/>
</dbReference>
<dbReference type="PANTHER" id="PTHR31496:SF3">
    <property type="entry name" value="TRANSCRIPTION REPRESSOR KAN1"/>
    <property type="match status" value="1"/>
</dbReference>
<dbReference type="GO" id="GO:0006355">
    <property type="term" value="P:regulation of DNA-templated transcription"/>
    <property type="evidence" value="ECO:0007669"/>
    <property type="project" value="InterPro"/>
</dbReference>
<dbReference type="EMBL" id="NKXS01000881">
    <property type="protein sequence ID" value="PIN21795.1"/>
    <property type="molecule type" value="Genomic_DNA"/>
</dbReference>
<dbReference type="Proteomes" id="UP000231279">
    <property type="component" value="Unassembled WGS sequence"/>
</dbReference>
<evidence type="ECO:0000256" key="2">
    <source>
        <dbReference type="SAM" id="MobiDB-lite"/>
    </source>
</evidence>
<evidence type="ECO:0000313" key="4">
    <source>
        <dbReference type="Proteomes" id="UP000231279"/>
    </source>
</evidence>
<reference evidence="4" key="1">
    <citation type="journal article" date="2018" name="Gigascience">
        <title>Genome assembly of the Pink Ipe (Handroanthus impetiginosus, Bignoniaceae), a highly valued, ecologically keystone Neotropical timber forest tree.</title>
        <authorList>
            <person name="Silva-Junior O.B."/>
            <person name="Grattapaglia D."/>
            <person name="Novaes E."/>
            <person name="Collevatti R.G."/>
        </authorList>
    </citation>
    <scope>NUCLEOTIDE SEQUENCE [LARGE SCALE GENOMIC DNA]</scope>
    <source>
        <strain evidence="4">cv. UFG-1</strain>
    </source>
</reference>
<gene>
    <name evidence="3" type="ORF">CDL12_05503</name>
</gene>
<evidence type="ECO:0000313" key="3">
    <source>
        <dbReference type="EMBL" id="PIN21795.1"/>
    </source>
</evidence>
<dbReference type="STRING" id="429701.A0A2G9HWA4"/>
<dbReference type="GO" id="GO:0010158">
    <property type="term" value="P:abaxial cell fate specification"/>
    <property type="evidence" value="ECO:0007669"/>
    <property type="project" value="InterPro"/>
</dbReference>
<evidence type="ECO:0000256" key="1">
    <source>
        <dbReference type="ARBA" id="ARBA00004123"/>
    </source>
</evidence>
<dbReference type="GO" id="GO:0000976">
    <property type="term" value="F:transcription cis-regulatory region binding"/>
    <property type="evidence" value="ECO:0007669"/>
    <property type="project" value="InterPro"/>
</dbReference>
<comment type="subcellular location">
    <subcellularLocation>
        <location evidence="1">Nucleus</location>
    </subcellularLocation>
</comment>
<keyword evidence="4" id="KW-1185">Reference proteome</keyword>
<dbReference type="GO" id="GO:0005634">
    <property type="term" value="C:nucleus"/>
    <property type="evidence" value="ECO:0007669"/>
    <property type="project" value="UniProtKB-SubCell"/>
</dbReference>
<dbReference type="PANTHER" id="PTHR31496">
    <property type="entry name" value="TRANSCRIPTION FACTOR KAN2-RELATED"/>
    <property type="match status" value="1"/>
</dbReference>
<dbReference type="AlphaFoldDB" id="A0A2G9HWA4"/>
<protein>
    <recommendedName>
        <fullName evidence="5">HTH myb-type domain-containing protein</fullName>
    </recommendedName>
</protein>
<dbReference type="InterPro" id="IPR044847">
    <property type="entry name" value="KAN_fam"/>
</dbReference>